<dbReference type="RefSeq" id="WP_389358076.1">
    <property type="nucleotide sequence ID" value="NZ_JBIACK010000001.1"/>
</dbReference>
<dbReference type="EMBL" id="JBIACK010000001">
    <property type="protein sequence ID" value="MFE8699679.1"/>
    <property type="molecule type" value="Genomic_DNA"/>
</dbReference>
<evidence type="ECO:0000313" key="1">
    <source>
        <dbReference type="EMBL" id="MFE8699679.1"/>
    </source>
</evidence>
<proteinExistence type="predicted"/>
<name>A0ABW6K692_9BACI</name>
<protein>
    <submittedName>
        <fullName evidence="1">Uncharacterized protein</fullName>
    </submittedName>
</protein>
<comment type="caution">
    <text evidence="1">The sequence shown here is derived from an EMBL/GenBank/DDBJ whole genome shotgun (WGS) entry which is preliminary data.</text>
</comment>
<evidence type="ECO:0000313" key="2">
    <source>
        <dbReference type="Proteomes" id="UP001601059"/>
    </source>
</evidence>
<gene>
    <name evidence="1" type="ORF">ACFYKX_03465</name>
</gene>
<accession>A0ABW6K692</accession>
<dbReference type="Proteomes" id="UP001601059">
    <property type="component" value="Unassembled WGS sequence"/>
</dbReference>
<reference evidence="1 2" key="1">
    <citation type="submission" date="2024-08" db="EMBL/GenBank/DDBJ databases">
        <title>Two novel Cytobacillus novel species.</title>
        <authorList>
            <person name="Liu G."/>
        </authorList>
    </citation>
    <scope>NUCLEOTIDE SEQUENCE [LARGE SCALE GENOMIC DNA]</scope>
    <source>
        <strain evidence="1 2">FJAT-54145</strain>
    </source>
</reference>
<organism evidence="1 2">
    <name type="scientific">Cytobacillus spartinae</name>
    <dbReference type="NCBI Taxonomy" id="3299023"/>
    <lineage>
        <taxon>Bacteria</taxon>
        <taxon>Bacillati</taxon>
        <taxon>Bacillota</taxon>
        <taxon>Bacilli</taxon>
        <taxon>Bacillales</taxon>
        <taxon>Bacillaceae</taxon>
        <taxon>Cytobacillus</taxon>
    </lineage>
</organism>
<keyword evidence="2" id="KW-1185">Reference proteome</keyword>
<sequence length="58" mass="6586">MFTIFILAIIGCLLVLSWLVDRKNKKKGRKYDGGKVEKGPTEISQEFSDIITKRGNDN</sequence>